<comment type="caution">
    <text evidence="2">The sequence shown here is derived from an EMBL/GenBank/DDBJ whole genome shotgun (WGS) entry which is preliminary data.</text>
</comment>
<protein>
    <recommendedName>
        <fullName evidence="4">Porin</fullName>
    </recommendedName>
</protein>
<feature type="signal peptide" evidence="1">
    <location>
        <begin position="1"/>
        <end position="24"/>
    </location>
</feature>
<dbReference type="EMBL" id="JBHRSZ010000004">
    <property type="protein sequence ID" value="MFC3151075.1"/>
    <property type="molecule type" value="Genomic_DNA"/>
</dbReference>
<reference evidence="3" key="1">
    <citation type="journal article" date="2019" name="Int. J. Syst. Evol. Microbiol.">
        <title>The Global Catalogue of Microorganisms (GCM) 10K type strain sequencing project: providing services to taxonomists for standard genome sequencing and annotation.</title>
        <authorList>
            <consortium name="The Broad Institute Genomics Platform"/>
            <consortium name="The Broad Institute Genome Sequencing Center for Infectious Disease"/>
            <person name="Wu L."/>
            <person name="Ma J."/>
        </authorList>
    </citation>
    <scope>NUCLEOTIDE SEQUENCE [LARGE SCALE GENOMIC DNA]</scope>
    <source>
        <strain evidence="3">KCTC 52438</strain>
    </source>
</reference>
<keyword evidence="3" id="KW-1185">Reference proteome</keyword>
<proteinExistence type="predicted"/>
<keyword evidence="1" id="KW-0732">Signal</keyword>
<dbReference type="RefSeq" id="WP_386719170.1">
    <property type="nucleotide sequence ID" value="NZ_JBHRSZ010000004.1"/>
</dbReference>
<evidence type="ECO:0000313" key="3">
    <source>
        <dbReference type="Proteomes" id="UP001595476"/>
    </source>
</evidence>
<organism evidence="2 3">
    <name type="scientific">Litoribrevibacter euphylliae</name>
    <dbReference type="NCBI Taxonomy" id="1834034"/>
    <lineage>
        <taxon>Bacteria</taxon>
        <taxon>Pseudomonadati</taxon>
        <taxon>Pseudomonadota</taxon>
        <taxon>Gammaproteobacteria</taxon>
        <taxon>Oceanospirillales</taxon>
        <taxon>Oceanospirillaceae</taxon>
        <taxon>Litoribrevibacter</taxon>
    </lineage>
</organism>
<feature type="chain" id="PRO_5047420445" description="Porin" evidence="1">
    <location>
        <begin position="25"/>
        <end position="457"/>
    </location>
</feature>
<evidence type="ECO:0000313" key="2">
    <source>
        <dbReference type="EMBL" id="MFC3151075.1"/>
    </source>
</evidence>
<dbReference type="Proteomes" id="UP001595476">
    <property type="component" value="Unassembled WGS sequence"/>
</dbReference>
<accession>A0ABV7HF34</accession>
<sequence length="457" mass="52174">MWFKAFHLLFLAVLSVSVALPSVGAETTDAWGAWDDSSGSDRDWPEDTEQTSPWNVLVFTEALVGGFISDGLFKGNLFADNAFDEDLSALENRWQLNANRYFGTSFFNVSVELLADGVDDDHFQVLVRELYLDHSLTDSLTVRAGQQILTWGTGDFVFLNDLFAKDWQAMFSGRDDSYLKAPSTSIKLTYYQDMANLDVVWTPLFTSDNYINGERFGYFSPMSGDITDQQFTAKEPGTQIENGEFAFRLFKTLDGVEYALYGYRGFYKQPVGFDPVEGRNVFPRLNSVGASVRGSLGSGIANIEVAYWDSRDDMAGDDPLIPNSKWQTLVGYEQELIQKLTLGLQWWLQITEGYSVQKKSALKANSPQPEYLQNKYHHTLTARITYLTMSDKLTWSLFSFYSPSSDDFYLKPKVSYRRDDYWLFEVGGNLFGGQDNYTQWGQFEENSNLYTRVRYHF</sequence>
<evidence type="ECO:0000256" key="1">
    <source>
        <dbReference type="SAM" id="SignalP"/>
    </source>
</evidence>
<gene>
    <name evidence="2" type="ORF">ACFOEK_08550</name>
</gene>
<name>A0ABV7HF34_9GAMM</name>
<evidence type="ECO:0008006" key="4">
    <source>
        <dbReference type="Google" id="ProtNLM"/>
    </source>
</evidence>